<evidence type="ECO:0000313" key="2">
    <source>
        <dbReference type="Proteomes" id="UP000229757"/>
    </source>
</evidence>
<protein>
    <recommendedName>
        <fullName evidence="3">DUF3024 domain-containing protein</fullName>
    </recommendedName>
</protein>
<accession>A0A2K8KTH0</accession>
<evidence type="ECO:0000313" key="1">
    <source>
        <dbReference type="EMBL" id="ATX78035.1"/>
    </source>
</evidence>
<proteinExistence type="predicted"/>
<keyword evidence="2" id="KW-1185">Reference proteome</keyword>
<dbReference type="Proteomes" id="UP000229757">
    <property type="component" value="Chromosome"/>
</dbReference>
<name>A0A2K8KTH0_9GAMM</name>
<gene>
    <name evidence="1" type="ORF">REIFOR_02914</name>
</gene>
<dbReference type="RefSeq" id="WP_100258251.1">
    <property type="nucleotide sequence ID" value="NZ_CP011797.1"/>
</dbReference>
<evidence type="ECO:0008006" key="3">
    <source>
        <dbReference type="Google" id="ProtNLM"/>
    </source>
</evidence>
<dbReference type="EMBL" id="CP011797">
    <property type="protein sequence ID" value="ATX78035.1"/>
    <property type="molecule type" value="Genomic_DNA"/>
</dbReference>
<sequence>MTISEFELKRCARVLDQYLVLKRPAAHLRHEFDIDYRISGQSVELFETRADPRDSAVRLESGLAKAVFVKKDQCWKIYWQRADLKWVPYDSHPIVRQLDDFIKLVDEDSHGCFYG</sequence>
<dbReference type="OrthoDB" id="1362002at2"/>
<dbReference type="AlphaFoldDB" id="A0A2K8KTH0"/>
<dbReference type="Pfam" id="PF11225">
    <property type="entry name" value="DUF3024"/>
    <property type="match status" value="1"/>
</dbReference>
<organism evidence="1 2">
    <name type="scientific">Reinekea forsetii</name>
    <dbReference type="NCBI Taxonomy" id="1336806"/>
    <lineage>
        <taxon>Bacteria</taxon>
        <taxon>Pseudomonadati</taxon>
        <taxon>Pseudomonadota</taxon>
        <taxon>Gammaproteobacteria</taxon>
        <taxon>Oceanospirillales</taxon>
        <taxon>Saccharospirillaceae</taxon>
        <taxon>Reinekea</taxon>
    </lineage>
</organism>
<reference evidence="1 2" key="1">
    <citation type="journal article" date="2017" name="Environ. Microbiol.">
        <title>Genomic and physiological analyses of 'Reinekea forsetii' reveal a versatile opportunistic lifestyle during spring algae blooms.</title>
        <authorList>
            <person name="Avci B."/>
            <person name="Hahnke R.L."/>
            <person name="Chafee M."/>
            <person name="Fischer T."/>
            <person name="Gruber-Vodicka H."/>
            <person name="Tegetmeyer H.E."/>
            <person name="Harder J."/>
            <person name="Fuchs B.M."/>
            <person name="Amann R.I."/>
            <person name="Teeling H."/>
        </authorList>
    </citation>
    <scope>NUCLEOTIDE SEQUENCE [LARGE SCALE GENOMIC DNA]</scope>
    <source>
        <strain evidence="1 2">Hel1_31_D35</strain>
    </source>
</reference>
<dbReference type="KEGG" id="rfo:REIFOR_02914"/>
<dbReference type="InterPro" id="IPR021388">
    <property type="entry name" value="DUF3024"/>
</dbReference>